<dbReference type="InterPro" id="IPR008373">
    <property type="entry name" value="Saposin"/>
</dbReference>
<dbReference type="OrthoDB" id="69496at2759"/>
<evidence type="ECO:0000256" key="1">
    <source>
        <dbReference type="ARBA" id="ARBA00004613"/>
    </source>
</evidence>
<dbReference type="GO" id="GO:0019216">
    <property type="term" value="P:regulation of lipid metabolic process"/>
    <property type="evidence" value="ECO:0007669"/>
    <property type="project" value="UniProtKB-UniRule"/>
</dbReference>
<comment type="function">
    <text evidence="7">Prosaposin: Behaves as a myelinotrophic and neurotrophic factor, these effects are mediated by its G-protein-coupled receptors, GPR37 and GPR37L1, undergoing ligand-mediated internalization followed by ERK phosphorylation signaling.</text>
</comment>
<feature type="disulfide bond" evidence="8">
    <location>
        <begin position="228"/>
        <end position="239"/>
    </location>
</feature>
<dbReference type="KEGG" id="cmk:103185881"/>
<keyword evidence="5 8" id="KW-1015">Disulfide bond</keyword>
<feature type="domain" description="Saposin B-type" evidence="9">
    <location>
        <begin position="192"/>
        <end position="273"/>
    </location>
</feature>
<keyword evidence="6" id="KW-0325">Glycoprotein</keyword>
<reference evidence="12" key="2">
    <citation type="journal article" date="2007" name="PLoS Biol.">
        <title>Survey sequencing and comparative analysis of the elephant shark (Callorhinchus milii) genome.</title>
        <authorList>
            <person name="Venkatesh B."/>
            <person name="Kirkness E.F."/>
            <person name="Loh Y.H."/>
            <person name="Halpern A.L."/>
            <person name="Lee A.P."/>
            <person name="Johnson J."/>
            <person name="Dandona N."/>
            <person name="Viswanathan L.D."/>
            <person name="Tay A."/>
            <person name="Venter J.C."/>
            <person name="Strausberg R.L."/>
            <person name="Brenner S."/>
        </authorList>
    </citation>
    <scope>NUCLEOTIDE SEQUENCE [LARGE SCALE GENOMIC DNA]</scope>
</reference>
<dbReference type="FunCoup" id="A0A4W3GSP5">
    <property type="interactions" value="669"/>
</dbReference>
<feature type="domain" description="Saposin B-type" evidence="9">
    <location>
        <begin position="393"/>
        <end position="474"/>
    </location>
</feature>
<dbReference type="Gene3D" id="1.10.225.10">
    <property type="entry name" value="Saposin-like"/>
    <property type="match status" value="4"/>
</dbReference>
<reference evidence="12" key="3">
    <citation type="journal article" date="2014" name="Nature">
        <title>Elephant shark genome provides unique insights into gnathostome evolution.</title>
        <authorList>
            <consortium name="International Elephant Shark Genome Sequencing Consortium"/>
            <person name="Venkatesh B."/>
            <person name="Lee A.P."/>
            <person name="Ravi V."/>
            <person name="Maurya A.K."/>
            <person name="Lian M.M."/>
            <person name="Swann J.B."/>
            <person name="Ohta Y."/>
            <person name="Flajnik M.F."/>
            <person name="Sutoh Y."/>
            <person name="Kasahara M."/>
            <person name="Hoon S."/>
            <person name="Gangu V."/>
            <person name="Roy S.W."/>
            <person name="Irimia M."/>
            <person name="Korzh V."/>
            <person name="Kondrychyn I."/>
            <person name="Lim Z.W."/>
            <person name="Tay B.H."/>
            <person name="Tohari S."/>
            <person name="Kong K.W."/>
            <person name="Ho S."/>
            <person name="Lorente-Galdos B."/>
            <person name="Quilez J."/>
            <person name="Marques-Bonet T."/>
            <person name="Raney B.J."/>
            <person name="Ingham P.W."/>
            <person name="Tay A."/>
            <person name="Hillier L.W."/>
            <person name="Minx P."/>
            <person name="Boehm T."/>
            <person name="Wilson R.K."/>
            <person name="Brenner S."/>
            <person name="Warren W.C."/>
        </authorList>
    </citation>
    <scope>NUCLEOTIDE SEQUENCE [LARGE SCALE GENOMIC DNA]</scope>
</reference>
<dbReference type="OMA" id="DICVHAG"/>
<reference evidence="11" key="5">
    <citation type="submission" date="2025-09" db="UniProtKB">
        <authorList>
            <consortium name="Ensembl"/>
        </authorList>
    </citation>
    <scope>IDENTIFICATION</scope>
</reference>
<dbReference type="GO" id="GO:0007193">
    <property type="term" value="P:adenylate cyclase-inhibiting G protein-coupled receptor signaling pathway"/>
    <property type="evidence" value="ECO:0007669"/>
    <property type="project" value="UniProtKB-UniRule"/>
</dbReference>
<evidence type="ECO:0000256" key="4">
    <source>
        <dbReference type="ARBA" id="ARBA00022737"/>
    </source>
</evidence>
<dbReference type="Pfam" id="PF03489">
    <property type="entry name" value="SapB_2"/>
    <property type="match status" value="4"/>
</dbReference>
<gene>
    <name evidence="11" type="primary">LOC103185881</name>
</gene>
<dbReference type="Pfam" id="PF05184">
    <property type="entry name" value="SapB_1"/>
    <property type="match status" value="3"/>
</dbReference>
<dbReference type="InParanoid" id="A0A4W3GSP5"/>
<dbReference type="SMART" id="SM00162">
    <property type="entry name" value="SAPA"/>
    <property type="match status" value="2"/>
</dbReference>
<sequence length="512" mass="56643">MAALLIAALWISAAIASPLLDLTPCAEGPTFWCQNIRRASECGAVQHCVQTAWKQPTVKGPVCDLCKDVIGVVGSLLKENATEKEMLDYLDKACKMLPSPDLTKECEALVDDYLPVILNILKGELENPEVVCSALGLCKSLQKELHHKEILSNEIPEVALPAEVDMAKLTAPFIANIPLLLYPQENIKPKSSDDLCHDCIDFVTKVQVAVKLNRSVADDIINEISKQCSTLGTELRDLCKEYISMYAPEVLRALMQMEPKNICEKCGFCEEPATVPMLLLQKAKVLQPVRTNMMQPKLSPQCAICEFALRELGSFLDQNKTEEAITKGVEVVCSLLPATLKAECQAFVDQYGKAVIQLIMEEMSPDLVCTFLGLCLGSDHNVVEKINPKELEAGPLCEVCKIVMQDIINLLETNATEAEIEAALDKVCNLLPEGIRDECNQLVAQYGSAILQMLMQVFDPDFVCIKIGVCETGKPRLLGQEHCVWGPSYWCKDMESARECNAVEHCTRHVWN</sequence>
<dbReference type="GO" id="GO:0016020">
    <property type="term" value="C:membrane"/>
    <property type="evidence" value="ECO:0007669"/>
    <property type="project" value="GOC"/>
</dbReference>
<dbReference type="STRING" id="7868.ENSCMIP00000006621"/>
<reference evidence="12" key="1">
    <citation type="journal article" date="2006" name="Science">
        <title>Ancient noncoding elements conserved in the human genome.</title>
        <authorList>
            <person name="Venkatesh B."/>
            <person name="Kirkness E.F."/>
            <person name="Loh Y.H."/>
            <person name="Halpern A.L."/>
            <person name="Lee A.P."/>
            <person name="Johnson J."/>
            <person name="Dandona N."/>
            <person name="Viswanathan L.D."/>
            <person name="Tay A."/>
            <person name="Venter J.C."/>
            <person name="Strausberg R.L."/>
            <person name="Brenner S."/>
        </authorList>
    </citation>
    <scope>NUCLEOTIDE SEQUENCE [LARGE SCALE GENOMIC DNA]</scope>
</reference>
<keyword evidence="12" id="KW-1185">Reference proteome</keyword>
<dbReference type="Proteomes" id="UP000314986">
    <property type="component" value="Unassembled WGS sequence"/>
</dbReference>
<reference evidence="11" key="4">
    <citation type="submission" date="2025-08" db="UniProtKB">
        <authorList>
            <consortium name="Ensembl"/>
        </authorList>
    </citation>
    <scope>IDENTIFICATION</scope>
</reference>
<dbReference type="PROSITE" id="PS51110">
    <property type="entry name" value="SAP_A"/>
    <property type="match status" value="2"/>
</dbReference>
<feature type="chain" id="PRO_5021524220" description="Prosaposin" evidence="7">
    <location>
        <begin position="17"/>
        <end position="512"/>
    </location>
</feature>
<evidence type="ECO:0000259" key="10">
    <source>
        <dbReference type="PROSITE" id="PS51110"/>
    </source>
</evidence>
<dbReference type="GO" id="GO:0005576">
    <property type="term" value="C:extracellular region"/>
    <property type="evidence" value="ECO:0007669"/>
    <property type="project" value="UniProtKB-SubCell"/>
</dbReference>
<name>A0A4W3GSP5_CALMI</name>
<feature type="disulfide bond" evidence="8">
    <location>
        <begin position="428"/>
        <end position="439"/>
    </location>
</feature>
<dbReference type="AlphaFoldDB" id="A0A4W3GSP5"/>
<evidence type="ECO:0000256" key="2">
    <source>
        <dbReference type="ARBA" id="ARBA00022525"/>
    </source>
</evidence>
<dbReference type="InterPro" id="IPR021165">
    <property type="entry name" value="Saposin_chordata"/>
</dbReference>
<dbReference type="Pfam" id="PF02199">
    <property type="entry name" value="SapA"/>
    <property type="match status" value="2"/>
</dbReference>
<keyword evidence="4" id="KW-0677">Repeat</keyword>
<dbReference type="InterPro" id="IPR007856">
    <property type="entry name" value="SapB_1"/>
</dbReference>
<feature type="domain" description="Saposin A-type" evidence="10">
    <location>
        <begin position="476"/>
        <end position="512"/>
    </location>
</feature>
<dbReference type="SUPFAM" id="SSF47862">
    <property type="entry name" value="Saposin"/>
    <property type="match status" value="4"/>
</dbReference>
<dbReference type="PANTHER" id="PTHR11480">
    <property type="entry name" value="SAPOSIN-RELATED"/>
    <property type="match status" value="1"/>
</dbReference>
<dbReference type="GO" id="GO:0006665">
    <property type="term" value="P:sphingolipid metabolic process"/>
    <property type="evidence" value="ECO:0007669"/>
    <property type="project" value="UniProtKB-UniRule"/>
</dbReference>
<evidence type="ECO:0000313" key="12">
    <source>
        <dbReference type="Proteomes" id="UP000314986"/>
    </source>
</evidence>
<keyword evidence="3 7" id="KW-0732">Signal</keyword>
<dbReference type="InterPro" id="IPR003119">
    <property type="entry name" value="SAP_A"/>
</dbReference>
<feature type="disulfide bond" evidence="8">
    <location>
        <begin position="199"/>
        <end position="263"/>
    </location>
</feature>
<feature type="disulfide bond" evidence="8">
    <location>
        <begin position="94"/>
        <end position="106"/>
    </location>
</feature>
<evidence type="ECO:0000256" key="6">
    <source>
        <dbReference type="ARBA" id="ARBA00023180"/>
    </source>
</evidence>
<feature type="disulfide bond" evidence="8">
    <location>
        <begin position="302"/>
        <end position="375"/>
    </location>
</feature>
<protein>
    <recommendedName>
        <fullName evidence="7">Prosaposin</fullName>
    </recommendedName>
</protein>
<feature type="disulfide bond" evidence="8">
    <location>
        <begin position="63"/>
        <end position="138"/>
    </location>
</feature>
<evidence type="ECO:0000313" key="11">
    <source>
        <dbReference type="Ensembl" id="ENSCMIP00000006621.1"/>
    </source>
</evidence>
<keyword evidence="2" id="KW-0964">Secreted</keyword>
<dbReference type="InterPro" id="IPR051428">
    <property type="entry name" value="Sphingo_Act-Surfact_Prot"/>
</dbReference>
<dbReference type="PANTHER" id="PTHR11480:SF3">
    <property type="entry name" value="BCDNA.GH08312"/>
    <property type="match status" value="1"/>
</dbReference>
<dbReference type="SMART" id="SM00741">
    <property type="entry name" value="SapB"/>
    <property type="match status" value="4"/>
</dbReference>
<dbReference type="InterPro" id="IPR011001">
    <property type="entry name" value="Saposin-like"/>
</dbReference>
<feature type="domain" description="Saposin B-type" evidence="9">
    <location>
        <begin position="59"/>
        <end position="142"/>
    </location>
</feature>
<feature type="domain" description="Saposin B-type" evidence="9">
    <location>
        <begin position="298"/>
        <end position="379"/>
    </location>
</feature>
<dbReference type="InterPro" id="IPR008138">
    <property type="entry name" value="SapB_2"/>
</dbReference>
<feature type="disulfide bond" evidence="8">
    <location>
        <begin position="66"/>
        <end position="132"/>
    </location>
</feature>
<dbReference type="GeneTree" id="ENSGT00940000156695"/>
<dbReference type="PROSITE" id="PS50015">
    <property type="entry name" value="SAP_B"/>
    <property type="match status" value="4"/>
</dbReference>
<organism evidence="11 12">
    <name type="scientific">Callorhinchus milii</name>
    <name type="common">Ghost shark</name>
    <dbReference type="NCBI Taxonomy" id="7868"/>
    <lineage>
        <taxon>Eukaryota</taxon>
        <taxon>Metazoa</taxon>
        <taxon>Chordata</taxon>
        <taxon>Craniata</taxon>
        <taxon>Vertebrata</taxon>
        <taxon>Chondrichthyes</taxon>
        <taxon>Holocephali</taxon>
        <taxon>Chimaeriformes</taxon>
        <taxon>Callorhinchidae</taxon>
        <taxon>Callorhinchus</taxon>
    </lineage>
</organism>
<accession>A0A4W3GSP5</accession>
<dbReference type="PRINTS" id="PR01797">
    <property type="entry name" value="SAPOSIN"/>
</dbReference>
<dbReference type="GO" id="GO:0005764">
    <property type="term" value="C:lysosome"/>
    <property type="evidence" value="ECO:0007669"/>
    <property type="project" value="UniProtKB-UniRule"/>
</dbReference>
<feature type="signal peptide" evidence="7">
    <location>
        <begin position="1"/>
        <end position="16"/>
    </location>
</feature>
<feature type="disulfide bond" evidence="8">
    <location>
        <begin position="196"/>
        <end position="269"/>
    </location>
</feature>
<dbReference type="FunFam" id="1.10.225.10:FF:000002">
    <property type="entry name" value="prosaposin isoform X2"/>
    <property type="match status" value="3"/>
</dbReference>
<evidence type="ECO:0000256" key="3">
    <source>
        <dbReference type="ARBA" id="ARBA00022729"/>
    </source>
</evidence>
<dbReference type="GeneID" id="103185881"/>
<evidence type="ECO:0000256" key="8">
    <source>
        <dbReference type="PIRSR" id="PIRSR002431-1"/>
    </source>
</evidence>
<feature type="disulfide bond" evidence="8">
    <location>
        <begin position="397"/>
        <end position="470"/>
    </location>
</feature>
<feature type="disulfide bond" evidence="8">
    <location>
        <begin position="400"/>
        <end position="464"/>
    </location>
</feature>
<feature type="disulfide bond" evidence="8">
    <location>
        <begin position="305"/>
        <end position="369"/>
    </location>
</feature>
<proteinExistence type="predicted"/>
<dbReference type="InterPro" id="IPR008139">
    <property type="entry name" value="SaposinB_dom"/>
</dbReference>
<comment type="function">
    <text evidence="7">Saposins are specific low-molecular mass non-enzymic proteins, they participate in the lysosomal degradation of sphingolipids, which takes place by the sequential action of specific hydrolases.</text>
</comment>
<evidence type="ECO:0000256" key="5">
    <source>
        <dbReference type="ARBA" id="ARBA00023157"/>
    </source>
</evidence>
<evidence type="ECO:0000259" key="9">
    <source>
        <dbReference type="PROSITE" id="PS50015"/>
    </source>
</evidence>
<comment type="subcellular location">
    <subcellularLocation>
        <location evidence="1">Secreted</location>
    </subcellularLocation>
</comment>
<dbReference type="Ensembl" id="ENSCMIT00000006833.1">
    <property type="protein sequence ID" value="ENSCMIP00000006621.1"/>
    <property type="gene ID" value="ENSCMIG00000003734.1"/>
</dbReference>
<dbReference type="PIRSF" id="PIRSF002431">
    <property type="entry name" value="Saposin"/>
    <property type="match status" value="1"/>
</dbReference>
<evidence type="ECO:0000256" key="7">
    <source>
        <dbReference type="PIRNR" id="PIRNR002431"/>
    </source>
</evidence>
<feature type="disulfide bond" evidence="8">
    <location>
        <begin position="333"/>
        <end position="344"/>
    </location>
</feature>
<feature type="domain" description="Saposin A-type" evidence="10">
    <location>
        <begin position="18"/>
        <end position="58"/>
    </location>
</feature>